<organism evidence="4 5">
    <name type="scientific">Tepidicaulis marinus</name>
    <dbReference type="NCBI Taxonomy" id="1333998"/>
    <lineage>
        <taxon>Bacteria</taxon>
        <taxon>Pseudomonadati</taxon>
        <taxon>Pseudomonadota</taxon>
        <taxon>Alphaproteobacteria</taxon>
        <taxon>Hyphomicrobiales</taxon>
        <taxon>Parvibaculaceae</taxon>
        <taxon>Tepidicaulis</taxon>
    </lineage>
</organism>
<gene>
    <name evidence="4" type="ORF">M2A_1094</name>
</gene>
<name>A0A081B977_9HYPH</name>
<dbReference type="eggNOG" id="COG1902">
    <property type="taxonomic scope" value="Bacteria"/>
</dbReference>
<dbReference type="EMBL" id="BBIO01000004">
    <property type="protein sequence ID" value="GAK44595.1"/>
    <property type="molecule type" value="Genomic_DNA"/>
</dbReference>
<dbReference type="InterPro" id="IPR013785">
    <property type="entry name" value="Aldolase_TIM"/>
</dbReference>
<dbReference type="PANTHER" id="PTHR43656:SF2">
    <property type="entry name" value="BINDING OXIDOREDUCTASE, PUTATIVE (AFU_ORTHOLOGUE AFUA_2G08260)-RELATED"/>
    <property type="match status" value="1"/>
</dbReference>
<proteinExistence type="predicted"/>
<evidence type="ECO:0000256" key="1">
    <source>
        <dbReference type="ARBA" id="ARBA00022630"/>
    </source>
</evidence>
<dbReference type="Gene3D" id="3.20.20.70">
    <property type="entry name" value="Aldolase class I"/>
    <property type="match status" value="1"/>
</dbReference>
<evidence type="ECO:0000256" key="2">
    <source>
        <dbReference type="ARBA" id="ARBA00023002"/>
    </source>
</evidence>
<dbReference type="InterPro" id="IPR001155">
    <property type="entry name" value="OxRdtase_FMN_N"/>
</dbReference>
<dbReference type="SUPFAM" id="SSF51395">
    <property type="entry name" value="FMN-linked oxidoreductases"/>
    <property type="match status" value="1"/>
</dbReference>
<dbReference type="Pfam" id="PF00724">
    <property type="entry name" value="Oxidored_FMN"/>
    <property type="match status" value="1"/>
</dbReference>
<dbReference type="InterPro" id="IPR051799">
    <property type="entry name" value="NADH_flavin_oxidoreductase"/>
</dbReference>
<protein>
    <submittedName>
        <fullName evidence="4">NADH:flavin oxidoreductase/NADH oxidase</fullName>
    </submittedName>
</protein>
<dbReference type="Proteomes" id="UP000028702">
    <property type="component" value="Unassembled WGS sequence"/>
</dbReference>
<feature type="domain" description="NADH:flavin oxidoreductase/NADH oxidase N-terminal" evidence="3">
    <location>
        <begin position="7"/>
        <end position="352"/>
    </location>
</feature>
<dbReference type="PANTHER" id="PTHR43656">
    <property type="entry name" value="BINDING OXIDOREDUCTASE, PUTATIVE (AFU_ORTHOLOGUE AFUA_2G08260)-RELATED"/>
    <property type="match status" value="1"/>
</dbReference>
<accession>A0A081B977</accession>
<dbReference type="GO" id="GO:0010181">
    <property type="term" value="F:FMN binding"/>
    <property type="evidence" value="ECO:0007669"/>
    <property type="project" value="InterPro"/>
</dbReference>
<dbReference type="CDD" id="cd04733">
    <property type="entry name" value="OYE_like_2_FMN"/>
    <property type="match status" value="1"/>
</dbReference>
<reference evidence="4 5" key="1">
    <citation type="submission" date="2014-07" db="EMBL/GenBank/DDBJ databases">
        <title>Tepidicaulis marinum gen. nov., sp. nov., a novel marine bacterium denitrifying nitrate to nitrous oxide strictly under microaerobic conditions.</title>
        <authorList>
            <person name="Takeuchi M."/>
            <person name="Yamagishi T."/>
            <person name="Kamagata Y."/>
            <person name="Oshima K."/>
            <person name="Hattori M."/>
            <person name="Katayama T."/>
            <person name="Hanada S."/>
            <person name="Tamaki H."/>
            <person name="Marumo K."/>
            <person name="Maeda H."/>
            <person name="Nedachi M."/>
            <person name="Iwasaki W."/>
            <person name="Suwa Y."/>
            <person name="Sakata S."/>
        </authorList>
    </citation>
    <scope>NUCLEOTIDE SEQUENCE [LARGE SCALE GENOMIC DNA]</scope>
    <source>
        <strain evidence="4 5">MA2</strain>
    </source>
</reference>
<keyword evidence="1" id="KW-0285">Flavoprotein</keyword>
<comment type="caution">
    <text evidence="4">The sequence shown here is derived from an EMBL/GenBank/DDBJ whole genome shotgun (WGS) entry which is preliminary data.</text>
</comment>
<evidence type="ECO:0000259" key="3">
    <source>
        <dbReference type="Pfam" id="PF00724"/>
    </source>
</evidence>
<keyword evidence="5" id="KW-1185">Reference proteome</keyword>
<evidence type="ECO:0000313" key="4">
    <source>
        <dbReference type="EMBL" id="GAK44595.1"/>
    </source>
</evidence>
<sequence>MGMIETPLTLPCGAVLKNRLVKAAMTEGLADEMNRATPELATLYRRWALGGAGMLLTGNVQVDRRYMERPGNVAIDGPQSNEAIAALKKYAQAGTAGGNHLWMQISHAGRQTPALVNTTPAGPSDKGLNMPGGQFGKPRALSSEEIWDVVSRFAHAARIARDTGFTGVQIHAAHGYLLSEFLSPDVNTRTDEWGGSLENRARLLLEVVRAVRNAVGEYFPISVKLNSADFQRGGFSHEESLKVARWLNEETVDLLEISGGTYEQPRMVGADDMTLSPEKAEKRRESTLAREAYFLEYAKDIRKATSMPLMVTGGFRSAAGMNAALESGEVDVVGLGRPLCVDPNVPAKLLSGEISETPAFEKTLKIGPWLLGPHSPINLIKALNGWGQQGWFCLQLIRMGRGLDPDTAMGVFSAFRNYQRNEEMTATKLRKAG</sequence>
<dbReference type="GO" id="GO:0016491">
    <property type="term" value="F:oxidoreductase activity"/>
    <property type="evidence" value="ECO:0007669"/>
    <property type="project" value="UniProtKB-KW"/>
</dbReference>
<evidence type="ECO:0000313" key="5">
    <source>
        <dbReference type="Proteomes" id="UP000028702"/>
    </source>
</evidence>
<keyword evidence="2" id="KW-0560">Oxidoreductase</keyword>
<dbReference type="AlphaFoldDB" id="A0A081B977"/>
<dbReference type="STRING" id="1333998.M2A_1094"/>